<dbReference type="InterPro" id="IPR036388">
    <property type="entry name" value="WH-like_DNA-bd_sf"/>
</dbReference>
<dbReference type="InterPro" id="IPR001347">
    <property type="entry name" value="SIS_dom"/>
</dbReference>
<evidence type="ECO:0000256" key="3">
    <source>
        <dbReference type="ARBA" id="ARBA00023163"/>
    </source>
</evidence>
<evidence type="ECO:0000259" key="5">
    <source>
        <dbReference type="PROSITE" id="PS51464"/>
    </source>
</evidence>
<sequence>MVADIGGTSDDHRPLRLRATTVSLFPTERRIVEQLLAIPSYELGAMTSSDLSEKSGASRSSIDRLSRKLGYQGLKDMRRSLLLEQAERDEPSSSGESRGNSAEDIARRVMAALSTHSEVMVRLIAESHTFDQMIEWLTTARAIHMFGAGESAVVCAAFEARLVRLGLPILFTPEYHTQVTRASLMGPQDVAIAISHSGGTKSIIRAATIAKANGARLAVIGGIANSPLARKADLFLQLPTGPLPGSTEVLDRIVAIALAQVAFECLAARRPDMRSTSVRIDDAFNEDRI</sequence>
<dbReference type="PANTHER" id="PTHR30514">
    <property type="entry name" value="GLUCOKINASE"/>
    <property type="match status" value="1"/>
</dbReference>
<protein>
    <recommendedName>
        <fullName evidence="7">Transcriptional regulator, RpiR family</fullName>
    </recommendedName>
</protein>
<dbReference type="CDD" id="cd05013">
    <property type="entry name" value="SIS_RpiR"/>
    <property type="match status" value="1"/>
</dbReference>
<evidence type="ECO:0000313" key="6">
    <source>
        <dbReference type="EMBL" id="SCM77640.1"/>
    </source>
</evidence>
<dbReference type="GO" id="GO:1901135">
    <property type="term" value="P:carbohydrate derivative metabolic process"/>
    <property type="evidence" value="ECO:0007669"/>
    <property type="project" value="InterPro"/>
</dbReference>
<dbReference type="SUPFAM" id="SSF53697">
    <property type="entry name" value="SIS domain"/>
    <property type="match status" value="1"/>
</dbReference>
<dbReference type="GO" id="GO:0003677">
    <property type="term" value="F:DNA binding"/>
    <property type="evidence" value="ECO:0007669"/>
    <property type="project" value="UniProtKB-KW"/>
</dbReference>
<evidence type="ECO:0008006" key="7">
    <source>
        <dbReference type="Google" id="ProtNLM"/>
    </source>
</evidence>
<dbReference type="AlphaFoldDB" id="A0A212LJF5"/>
<dbReference type="EMBL" id="FMJD01000008">
    <property type="protein sequence ID" value="SCM77640.1"/>
    <property type="molecule type" value="Genomic_DNA"/>
</dbReference>
<keyword evidence="1" id="KW-0805">Transcription regulation</keyword>
<dbReference type="PROSITE" id="PS51464">
    <property type="entry name" value="SIS"/>
    <property type="match status" value="1"/>
</dbReference>
<feature type="domain" description="SIS" evidence="5">
    <location>
        <begin position="133"/>
        <end position="272"/>
    </location>
</feature>
<dbReference type="SUPFAM" id="SSF46689">
    <property type="entry name" value="Homeodomain-like"/>
    <property type="match status" value="1"/>
</dbReference>
<dbReference type="Pfam" id="PF01418">
    <property type="entry name" value="HTH_6"/>
    <property type="match status" value="1"/>
</dbReference>
<dbReference type="InterPro" id="IPR046348">
    <property type="entry name" value="SIS_dom_sf"/>
</dbReference>
<dbReference type="GO" id="GO:0097367">
    <property type="term" value="F:carbohydrate derivative binding"/>
    <property type="evidence" value="ECO:0007669"/>
    <property type="project" value="InterPro"/>
</dbReference>
<evidence type="ECO:0000256" key="2">
    <source>
        <dbReference type="ARBA" id="ARBA00023125"/>
    </source>
</evidence>
<keyword evidence="3" id="KW-0804">Transcription</keyword>
<accession>A0A212LJF5</accession>
<organism evidence="6">
    <name type="scientific">uncultured Pleomorphomonas sp</name>
    <dbReference type="NCBI Taxonomy" id="442121"/>
    <lineage>
        <taxon>Bacteria</taxon>
        <taxon>Pseudomonadati</taxon>
        <taxon>Pseudomonadota</taxon>
        <taxon>Alphaproteobacteria</taxon>
        <taxon>Hyphomicrobiales</taxon>
        <taxon>Pleomorphomonadaceae</taxon>
        <taxon>Pleomorphomonas</taxon>
        <taxon>environmental samples</taxon>
    </lineage>
</organism>
<dbReference type="InterPro" id="IPR035472">
    <property type="entry name" value="RpiR-like_SIS"/>
</dbReference>
<dbReference type="InterPro" id="IPR000281">
    <property type="entry name" value="HTH_RpiR"/>
</dbReference>
<reference evidence="6" key="1">
    <citation type="submission" date="2016-08" db="EMBL/GenBank/DDBJ databases">
        <authorList>
            <person name="Seilhamer J.J."/>
        </authorList>
    </citation>
    <scope>NUCLEOTIDE SEQUENCE</scope>
    <source>
        <strain evidence="6">86</strain>
    </source>
</reference>
<dbReference type="Gene3D" id="1.10.10.10">
    <property type="entry name" value="Winged helix-like DNA-binding domain superfamily/Winged helix DNA-binding domain"/>
    <property type="match status" value="1"/>
</dbReference>
<dbReference type="GO" id="GO:0003700">
    <property type="term" value="F:DNA-binding transcription factor activity"/>
    <property type="evidence" value="ECO:0007669"/>
    <property type="project" value="InterPro"/>
</dbReference>
<gene>
    <name evidence="6" type="ORF">KL86PLE_41445</name>
</gene>
<evidence type="ECO:0000259" key="4">
    <source>
        <dbReference type="PROSITE" id="PS51071"/>
    </source>
</evidence>
<name>A0A212LJF5_9HYPH</name>
<evidence type="ECO:0000256" key="1">
    <source>
        <dbReference type="ARBA" id="ARBA00023015"/>
    </source>
</evidence>
<dbReference type="RefSeq" id="WP_100082533.1">
    <property type="nucleotide sequence ID" value="NZ_LT608334.1"/>
</dbReference>
<dbReference type="InterPro" id="IPR009057">
    <property type="entry name" value="Homeodomain-like_sf"/>
</dbReference>
<dbReference type="PROSITE" id="PS51071">
    <property type="entry name" value="HTH_RPIR"/>
    <property type="match status" value="1"/>
</dbReference>
<dbReference type="InterPro" id="IPR047640">
    <property type="entry name" value="RpiR-like"/>
</dbReference>
<keyword evidence="2" id="KW-0238">DNA-binding</keyword>
<dbReference type="PANTHER" id="PTHR30514:SF1">
    <property type="entry name" value="HTH-TYPE TRANSCRIPTIONAL REGULATOR HEXR-RELATED"/>
    <property type="match status" value="1"/>
</dbReference>
<dbReference type="Pfam" id="PF01380">
    <property type="entry name" value="SIS"/>
    <property type="match status" value="1"/>
</dbReference>
<proteinExistence type="predicted"/>
<dbReference type="Gene3D" id="3.40.50.10490">
    <property type="entry name" value="Glucose-6-phosphate isomerase like protein, domain 1"/>
    <property type="match status" value="1"/>
</dbReference>
<feature type="domain" description="HTH rpiR-type" evidence="4">
    <location>
        <begin position="11"/>
        <end position="88"/>
    </location>
</feature>